<proteinExistence type="inferred from homology"/>
<dbReference type="InterPro" id="IPR001991">
    <property type="entry name" value="Na-dicarboxylate_symporter"/>
</dbReference>
<dbReference type="GO" id="GO:0140009">
    <property type="term" value="P:L-aspartate import across plasma membrane"/>
    <property type="evidence" value="ECO:0007669"/>
    <property type="project" value="TreeGrafter"/>
</dbReference>
<evidence type="ECO:0000256" key="1">
    <source>
        <dbReference type="ARBA" id="ARBA00004651"/>
    </source>
</evidence>
<protein>
    <recommendedName>
        <fullName evidence="17">Amino acid transporter</fullName>
    </recommendedName>
</protein>
<evidence type="ECO:0000313" key="18">
    <source>
        <dbReference type="Proteomes" id="UP000245340"/>
    </source>
</evidence>
<keyword evidence="4" id="KW-1003">Cell membrane</keyword>
<feature type="transmembrane region" description="Helical" evidence="17">
    <location>
        <begin position="314"/>
        <end position="339"/>
    </location>
</feature>
<dbReference type="InterPro" id="IPR036458">
    <property type="entry name" value="Na:dicarbo_symporter_sf"/>
</dbReference>
<evidence type="ECO:0000256" key="9">
    <source>
        <dbReference type="ARBA" id="ARBA00022970"/>
    </source>
</evidence>
<dbReference type="GO" id="GO:0005313">
    <property type="term" value="F:L-glutamate transmembrane transporter activity"/>
    <property type="evidence" value="ECO:0007669"/>
    <property type="project" value="TreeGrafter"/>
</dbReference>
<dbReference type="PROSITE" id="PS00714">
    <property type="entry name" value="NA_DICARBOXYL_SYMP_2"/>
    <property type="match status" value="1"/>
</dbReference>
<dbReference type="GeneID" id="101381668"/>
<keyword evidence="3 17" id="KW-0813">Transport</keyword>
<keyword evidence="11" id="KW-0915">Sodium</keyword>
<feature type="transmembrane region" description="Helical" evidence="17">
    <location>
        <begin position="44"/>
        <end position="68"/>
    </location>
</feature>
<evidence type="ECO:0000256" key="3">
    <source>
        <dbReference type="ARBA" id="ARBA00022448"/>
    </source>
</evidence>
<dbReference type="GO" id="GO:0098712">
    <property type="term" value="P:L-glutamate import across plasma membrane"/>
    <property type="evidence" value="ECO:0007669"/>
    <property type="project" value="TreeGrafter"/>
</dbReference>
<comment type="subcellular location">
    <subcellularLocation>
        <location evidence="1">Cell membrane</location>
        <topology evidence="1">Multi-pass membrane protein</topology>
    </subcellularLocation>
    <subcellularLocation>
        <location evidence="17">Membrane</location>
        <topology evidence="17">Multi-pass membrane protein</topology>
    </subcellularLocation>
</comment>
<evidence type="ECO:0000256" key="14">
    <source>
        <dbReference type="ARBA" id="ARBA00047601"/>
    </source>
</evidence>
<gene>
    <name evidence="19" type="primary">SLC1A3</name>
</gene>
<comment type="subunit">
    <text evidence="2">Homotrimer.</text>
</comment>
<reference evidence="19" key="1">
    <citation type="submission" date="2025-08" db="UniProtKB">
        <authorList>
            <consortium name="RefSeq"/>
        </authorList>
    </citation>
    <scope>IDENTIFICATION</scope>
</reference>
<dbReference type="InterPro" id="IPR018107">
    <property type="entry name" value="Na-dicarboxylate_symporter_CS"/>
</dbReference>
<feature type="transmembrane region" description="Helical" evidence="17">
    <location>
        <begin position="281"/>
        <end position="302"/>
    </location>
</feature>
<dbReference type="PANTHER" id="PTHR11958">
    <property type="entry name" value="SODIUM/DICARBOXYLATE SYMPORTER-RELATED"/>
    <property type="match status" value="1"/>
</dbReference>
<sequence>MTKSNEEEPRMGGRMERFQRGVRKRTLLAKRKVQNLTKEDVKSYLFRNAFVLLTVTAVIVGTILGFTLRPYKMSYREVKYFSFPGELLMRMLQMLVLPLIISSLVTGMAALDSKASGKMGMRAVVYYMTTTIIAVVIGIIIVIIIHPGKGTKENMHREGKIVQVTAADAFLDLIRNMFPPNLVEACFKQFKTNYEKRSFKVPIQSNETLVGAVINNVSEAMETLTRITEELVPVPGSVNGVNALGLVVFSMCFGFVIGNMKEQGQALREFFDSLNEAIMRLVAVIMWYAPLGILFLIAGKIVEMEDMGVIGGQLAMYTVTVIVGLLIHAVIVLPLLYFLVTRKNPWVFIGGLLQALITALGTSSSSATLPITFKCLEENNGVDKRVTRFVLPVGATINMDGTALYEALAAIFIAQVNNFELNFGQIITIRDRLRTTTNVLGDSLGAGIVEYLSRHELKNRDMEMGNSVIEENEMKKPYQLIAQESETEKPIDSETKM</sequence>
<keyword evidence="13" id="KW-0325">Glycoprotein</keyword>
<evidence type="ECO:0000256" key="13">
    <source>
        <dbReference type="ARBA" id="ARBA00023180"/>
    </source>
</evidence>
<keyword evidence="8" id="KW-0630">Potassium</keyword>
<organism evidence="18 19">
    <name type="scientific">Odobenus rosmarus divergens</name>
    <name type="common">Pacific walrus</name>
    <dbReference type="NCBI Taxonomy" id="9708"/>
    <lineage>
        <taxon>Eukaryota</taxon>
        <taxon>Metazoa</taxon>
        <taxon>Chordata</taxon>
        <taxon>Craniata</taxon>
        <taxon>Vertebrata</taxon>
        <taxon>Euteleostomi</taxon>
        <taxon>Mammalia</taxon>
        <taxon>Eutheria</taxon>
        <taxon>Laurasiatheria</taxon>
        <taxon>Carnivora</taxon>
        <taxon>Caniformia</taxon>
        <taxon>Pinnipedia</taxon>
        <taxon>Odobenidae</taxon>
        <taxon>Odobenus</taxon>
    </lineage>
</organism>
<evidence type="ECO:0000256" key="2">
    <source>
        <dbReference type="ARBA" id="ARBA00011233"/>
    </source>
</evidence>
<keyword evidence="10 17" id="KW-1133">Transmembrane helix</keyword>
<dbReference type="Gene3D" id="1.10.3860.10">
    <property type="entry name" value="Sodium:dicarboxylate symporter"/>
    <property type="match status" value="1"/>
</dbReference>
<dbReference type="PRINTS" id="PR00173">
    <property type="entry name" value="EDTRNSPORT"/>
</dbReference>
<dbReference type="GO" id="GO:0070779">
    <property type="term" value="P:D-aspartate import across plasma membrane"/>
    <property type="evidence" value="ECO:0007669"/>
    <property type="project" value="TreeGrafter"/>
</dbReference>
<comment type="catalytic activity">
    <reaction evidence="14">
        <text>K(+)(in) + L-glutamate(out) + 3 Na(+)(out) + H(+)(out) = K(+)(out) + L-glutamate(in) + 3 Na(+)(in) + H(+)(in)</text>
        <dbReference type="Rhea" id="RHEA:70699"/>
        <dbReference type="ChEBI" id="CHEBI:15378"/>
        <dbReference type="ChEBI" id="CHEBI:29101"/>
        <dbReference type="ChEBI" id="CHEBI:29103"/>
        <dbReference type="ChEBI" id="CHEBI:29985"/>
    </reaction>
</comment>
<dbReference type="Proteomes" id="UP000245340">
    <property type="component" value="Unplaced"/>
</dbReference>
<feature type="transmembrane region" description="Helical" evidence="17">
    <location>
        <begin position="346"/>
        <end position="365"/>
    </location>
</feature>
<dbReference type="GO" id="GO:0015175">
    <property type="term" value="F:neutral L-amino acid transmembrane transporter activity"/>
    <property type="evidence" value="ECO:0007669"/>
    <property type="project" value="TreeGrafter"/>
</dbReference>
<evidence type="ECO:0000256" key="10">
    <source>
        <dbReference type="ARBA" id="ARBA00022989"/>
    </source>
</evidence>
<accession>A0A2U3W721</accession>
<feature type="transmembrane region" description="Helical" evidence="17">
    <location>
        <begin position="241"/>
        <end position="260"/>
    </location>
</feature>
<name>A0A2U3W721_ODORO</name>
<dbReference type="CTD" id="6507"/>
<comment type="catalytic activity">
    <reaction evidence="15">
        <text>K(+)(in) + L-aspartate(out) + 3 Na(+)(out) + H(+)(out) = K(+)(out) + L-aspartate(in) + 3 Na(+)(in) + H(+)(in)</text>
        <dbReference type="Rhea" id="RHEA:70851"/>
        <dbReference type="ChEBI" id="CHEBI:15378"/>
        <dbReference type="ChEBI" id="CHEBI:29101"/>
        <dbReference type="ChEBI" id="CHEBI:29103"/>
        <dbReference type="ChEBI" id="CHEBI:29991"/>
    </reaction>
</comment>
<keyword evidence="7 17" id="KW-0769">Symport</keyword>
<dbReference type="GO" id="GO:0046872">
    <property type="term" value="F:metal ion binding"/>
    <property type="evidence" value="ECO:0007669"/>
    <property type="project" value="UniProtKB-KW"/>
</dbReference>
<evidence type="ECO:0000256" key="5">
    <source>
        <dbReference type="ARBA" id="ARBA00022692"/>
    </source>
</evidence>
<keyword evidence="12 17" id="KW-0472">Membrane</keyword>
<evidence type="ECO:0000256" key="17">
    <source>
        <dbReference type="RuleBase" id="RU361216"/>
    </source>
</evidence>
<evidence type="ECO:0000256" key="8">
    <source>
        <dbReference type="ARBA" id="ARBA00022958"/>
    </source>
</evidence>
<feature type="transmembrane region" description="Helical" evidence="17">
    <location>
        <begin position="88"/>
        <end position="111"/>
    </location>
</feature>
<evidence type="ECO:0000256" key="4">
    <source>
        <dbReference type="ARBA" id="ARBA00022475"/>
    </source>
</evidence>
<evidence type="ECO:0000256" key="6">
    <source>
        <dbReference type="ARBA" id="ARBA00022723"/>
    </source>
</evidence>
<dbReference type="Pfam" id="PF00375">
    <property type="entry name" value="SDF"/>
    <property type="match status" value="1"/>
</dbReference>
<dbReference type="RefSeq" id="XP_004403996.1">
    <property type="nucleotide sequence ID" value="XM_004403939.2"/>
</dbReference>
<keyword evidence="5 17" id="KW-0812">Transmembrane</keyword>
<evidence type="ECO:0000313" key="19">
    <source>
        <dbReference type="RefSeq" id="XP_004403996.1"/>
    </source>
</evidence>
<evidence type="ECO:0000256" key="11">
    <source>
        <dbReference type="ARBA" id="ARBA00023053"/>
    </source>
</evidence>
<comment type="catalytic activity">
    <reaction evidence="16">
        <text>D-aspartate(out) + K(+)(in) + 3 Na(+)(out) + H(+)(out) = D-aspartate(in) + K(+)(out) + 3 Na(+)(in) + H(+)(in)</text>
        <dbReference type="Rhea" id="RHEA:71379"/>
        <dbReference type="ChEBI" id="CHEBI:15378"/>
        <dbReference type="ChEBI" id="CHEBI:29101"/>
        <dbReference type="ChEBI" id="CHEBI:29103"/>
        <dbReference type="ChEBI" id="CHEBI:29990"/>
    </reaction>
</comment>
<dbReference type="SUPFAM" id="SSF118215">
    <property type="entry name" value="Proton glutamate symport protein"/>
    <property type="match status" value="1"/>
</dbReference>
<dbReference type="PROSITE" id="PS00713">
    <property type="entry name" value="NA_DICARBOXYL_SYMP_1"/>
    <property type="match status" value="1"/>
</dbReference>
<dbReference type="InterPro" id="IPR050746">
    <property type="entry name" value="DAACS"/>
</dbReference>
<dbReference type="AlphaFoldDB" id="A0A2U3W721"/>
<dbReference type="PANTHER" id="PTHR11958:SF24">
    <property type="entry name" value="EXCITATORY AMINO ACID TRANSPORTER 1"/>
    <property type="match status" value="1"/>
</dbReference>
<dbReference type="GO" id="GO:0005886">
    <property type="term" value="C:plasma membrane"/>
    <property type="evidence" value="ECO:0007669"/>
    <property type="project" value="UniProtKB-SubCell"/>
</dbReference>
<keyword evidence="18" id="KW-1185">Reference proteome</keyword>
<keyword evidence="9" id="KW-0029">Amino-acid transport</keyword>
<comment type="similarity">
    <text evidence="17">Belongs to the dicarboxylate/amino acid:cation symporter (DAACS) (TC 2.A.23) family.</text>
</comment>
<keyword evidence="6" id="KW-0479">Metal-binding</keyword>
<evidence type="ECO:0000256" key="15">
    <source>
        <dbReference type="ARBA" id="ARBA00048715"/>
    </source>
</evidence>
<evidence type="ECO:0000256" key="12">
    <source>
        <dbReference type="ARBA" id="ARBA00023136"/>
    </source>
</evidence>
<feature type="transmembrane region" description="Helical" evidence="17">
    <location>
        <begin position="123"/>
        <end position="145"/>
    </location>
</feature>
<evidence type="ECO:0000256" key="7">
    <source>
        <dbReference type="ARBA" id="ARBA00022847"/>
    </source>
</evidence>
<evidence type="ECO:0000256" key="16">
    <source>
        <dbReference type="ARBA" id="ARBA00049118"/>
    </source>
</evidence>
<dbReference type="GO" id="GO:0015501">
    <property type="term" value="F:glutamate:sodium symporter activity"/>
    <property type="evidence" value="ECO:0007669"/>
    <property type="project" value="TreeGrafter"/>
</dbReference>